<evidence type="ECO:0000256" key="2">
    <source>
        <dbReference type="ARBA" id="ARBA00023015"/>
    </source>
</evidence>
<comment type="similarity">
    <text evidence="1">Belongs to the sigma-70 factor family. ECF subfamily.</text>
</comment>
<evidence type="ECO:0000259" key="7">
    <source>
        <dbReference type="Pfam" id="PF04542"/>
    </source>
</evidence>
<dbReference type="InterPro" id="IPR013249">
    <property type="entry name" value="RNA_pol_sigma70_r4_t2"/>
</dbReference>
<dbReference type="NCBIfam" id="TIGR02937">
    <property type="entry name" value="sigma70-ECF"/>
    <property type="match status" value="1"/>
</dbReference>
<dbReference type="InterPro" id="IPR007627">
    <property type="entry name" value="RNA_pol_sigma70_r2"/>
</dbReference>
<dbReference type="Pfam" id="PF08281">
    <property type="entry name" value="Sigma70_r4_2"/>
    <property type="match status" value="1"/>
</dbReference>
<keyword evidence="10" id="KW-1185">Reference proteome</keyword>
<reference evidence="9 10" key="1">
    <citation type="submission" date="2021-03" db="EMBL/GenBank/DDBJ databases">
        <title>Antimicrobial resistance genes in bacteria isolated from Japanese honey, and their potential for conferring macrolide and lincosamide resistance in the American foulbrood pathogen Paenibacillus larvae.</title>
        <authorList>
            <person name="Okamoto M."/>
            <person name="Kumagai M."/>
            <person name="Kanamori H."/>
            <person name="Takamatsu D."/>
        </authorList>
    </citation>
    <scope>NUCLEOTIDE SEQUENCE [LARGE SCALE GENOMIC DNA]</scope>
    <source>
        <strain evidence="9 10">J21TS3</strain>
    </source>
</reference>
<evidence type="ECO:0000256" key="1">
    <source>
        <dbReference type="ARBA" id="ARBA00010641"/>
    </source>
</evidence>
<proteinExistence type="inferred from homology"/>
<dbReference type="SUPFAM" id="SSF88946">
    <property type="entry name" value="Sigma2 domain of RNA polymerase sigma factors"/>
    <property type="match status" value="1"/>
</dbReference>
<dbReference type="InterPro" id="IPR013325">
    <property type="entry name" value="RNA_pol_sigma_r2"/>
</dbReference>
<evidence type="ECO:0000256" key="6">
    <source>
        <dbReference type="SAM" id="MobiDB-lite"/>
    </source>
</evidence>
<keyword evidence="4" id="KW-0238">DNA-binding</keyword>
<keyword evidence="2" id="KW-0805">Transcription regulation</keyword>
<dbReference type="Gene3D" id="1.10.1740.10">
    <property type="match status" value="1"/>
</dbReference>
<dbReference type="InterPro" id="IPR036388">
    <property type="entry name" value="WH-like_DNA-bd_sf"/>
</dbReference>
<evidence type="ECO:0000256" key="5">
    <source>
        <dbReference type="ARBA" id="ARBA00023163"/>
    </source>
</evidence>
<keyword evidence="9" id="KW-0240">DNA-directed RNA polymerase</keyword>
<dbReference type="Pfam" id="PF04542">
    <property type="entry name" value="Sigma70_r2"/>
    <property type="match status" value="1"/>
</dbReference>
<evidence type="ECO:0000313" key="10">
    <source>
        <dbReference type="Proteomes" id="UP000680638"/>
    </source>
</evidence>
<dbReference type="GO" id="GO:0000428">
    <property type="term" value="C:DNA-directed RNA polymerase complex"/>
    <property type="evidence" value="ECO:0007669"/>
    <property type="project" value="UniProtKB-KW"/>
</dbReference>
<dbReference type="RefSeq" id="WP_052147484.1">
    <property type="nucleotide sequence ID" value="NZ_BORW01000012.1"/>
</dbReference>
<feature type="domain" description="RNA polymerase sigma-70 region 2" evidence="7">
    <location>
        <begin position="8"/>
        <end position="75"/>
    </location>
</feature>
<dbReference type="Gene3D" id="1.10.10.10">
    <property type="entry name" value="Winged helix-like DNA-binding domain superfamily/Winged helix DNA-binding domain"/>
    <property type="match status" value="1"/>
</dbReference>
<dbReference type="PANTHER" id="PTHR43133:SF8">
    <property type="entry name" value="RNA POLYMERASE SIGMA FACTOR HI_1459-RELATED"/>
    <property type="match status" value="1"/>
</dbReference>
<dbReference type="InterPro" id="IPR013324">
    <property type="entry name" value="RNA_pol_sigma_r3/r4-like"/>
</dbReference>
<comment type="caution">
    <text evidence="9">The sequence shown here is derived from an EMBL/GenBank/DDBJ whole genome shotgun (WGS) entry which is preliminary data.</text>
</comment>
<dbReference type="EMBL" id="BORW01000012">
    <property type="protein sequence ID" value="GIO67803.1"/>
    <property type="molecule type" value="Genomic_DNA"/>
</dbReference>
<evidence type="ECO:0000259" key="8">
    <source>
        <dbReference type="Pfam" id="PF08281"/>
    </source>
</evidence>
<accession>A0ABQ4LXZ1</accession>
<dbReference type="PANTHER" id="PTHR43133">
    <property type="entry name" value="RNA POLYMERASE ECF-TYPE SIGMA FACTO"/>
    <property type="match status" value="1"/>
</dbReference>
<keyword evidence="3" id="KW-0731">Sigma factor</keyword>
<evidence type="ECO:0000313" key="9">
    <source>
        <dbReference type="EMBL" id="GIO67803.1"/>
    </source>
</evidence>
<dbReference type="InterPro" id="IPR039425">
    <property type="entry name" value="RNA_pol_sigma-70-like"/>
</dbReference>
<gene>
    <name evidence="9" type="ORF">J21TS3_26240</name>
</gene>
<protein>
    <submittedName>
        <fullName evidence="9">DNA-directed RNA polymerase sigma-70 factor</fullName>
    </submittedName>
</protein>
<dbReference type="InterPro" id="IPR014284">
    <property type="entry name" value="RNA_pol_sigma-70_dom"/>
</dbReference>
<organism evidence="9 10">
    <name type="scientific">Paenibacillus cookii</name>
    <dbReference type="NCBI Taxonomy" id="157839"/>
    <lineage>
        <taxon>Bacteria</taxon>
        <taxon>Bacillati</taxon>
        <taxon>Bacillota</taxon>
        <taxon>Bacilli</taxon>
        <taxon>Bacillales</taxon>
        <taxon>Paenibacillaceae</taxon>
        <taxon>Paenibacillus</taxon>
    </lineage>
</organism>
<name>A0ABQ4LXZ1_9BACL</name>
<sequence length="222" mass="25198">MLIHKEMEDVYPKLKHFCLSVTGNPWDAEDLAHDSMLKALRFCQKDPSGKRTPSFPLLATIARNHWIDQLRKKGRETTGQSVDEPSSDKPLELLLSGLETLMERLTPKQLLAFVLKDVFEYKLSDIADALETSETAVKSLLHRARHNVNGEELPEPPASAQEWEPVDADWFQRQLLVAIRMEQPELLKRLAVQLRKVKQAEPAQRRAHPSGSGPISLRLRAA</sequence>
<evidence type="ECO:0000256" key="4">
    <source>
        <dbReference type="ARBA" id="ARBA00023125"/>
    </source>
</evidence>
<feature type="domain" description="RNA polymerase sigma factor 70 region 4 type 2" evidence="8">
    <location>
        <begin position="98"/>
        <end position="145"/>
    </location>
</feature>
<dbReference type="Proteomes" id="UP000680638">
    <property type="component" value="Unassembled WGS sequence"/>
</dbReference>
<keyword evidence="5" id="KW-0804">Transcription</keyword>
<feature type="region of interest" description="Disordered" evidence="6">
    <location>
        <begin position="198"/>
        <end position="222"/>
    </location>
</feature>
<evidence type="ECO:0000256" key="3">
    <source>
        <dbReference type="ARBA" id="ARBA00023082"/>
    </source>
</evidence>
<dbReference type="SUPFAM" id="SSF88659">
    <property type="entry name" value="Sigma3 and sigma4 domains of RNA polymerase sigma factors"/>
    <property type="match status" value="1"/>
</dbReference>